<feature type="domain" description="Biotin carboxylation" evidence="15">
    <location>
        <begin position="55"/>
        <end position="505"/>
    </location>
</feature>
<dbReference type="Pfam" id="PF02785">
    <property type="entry name" value="Biotin_carb_C"/>
    <property type="match status" value="1"/>
</dbReference>
<dbReference type="InterPro" id="IPR005481">
    <property type="entry name" value="BC-like_N"/>
</dbReference>
<feature type="active site" evidence="9">
    <location>
        <position position="347"/>
    </location>
</feature>
<dbReference type="FunFam" id="3.20.20.70:FF:000033">
    <property type="entry name" value="Pyruvate carboxylase"/>
    <property type="match status" value="1"/>
</dbReference>
<evidence type="ECO:0000256" key="9">
    <source>
        <dbReference type="PIRSR" id="PIRSR001594-1"/>
    </source>
</evidence>
<dbReference type="AlphaFoldDB" id="A0A0B7AJA0"/>
<dbReference type="GO" id="GO:0005524">
    <property type="term" value="F:ATP binding"/>
    <property type="evidence" value="ECO:0007669"/>
    <property type="project" value="UniProtKB-UniRule"/>
</dbReference>
<organism evidence="18">
    <name type="scientific">Arion vulgaris</name>
    <dbReference type="NCBI Taxonomy" id="1028688"/>
    <lineage>
        <taxon>Eukaryota</taxon>
        <taxon>Metazoa</taxon>
        <taxon>Spiralia</taxon>
        <taxon>Lophotrochozoa</taxon>
        <taxon>Mollusca</taxon>
        <taxon>Gastropoda</taxon>
        <taxon>Heterobranchia</taxon>
        <taxon>Euthyneura</taxon>
        <taxon>Panpulmonata</taxon>
        <taxon>Eupulmonata</taxon>
        <taxon>Stylommatophora</taxon>
        <taxon>Helicina</taxon>
        <taxon>Arionoidea</taxon>
        <taxon>Arionidae</taxon>
        <taxon>Arion</taxon>
    </lineage>
</organism>
<dbReference type="GO" id="GO:0005737">
    <property type="term" value="C:cytoplasm"/>
    <property type="evidence" value="ECO:0007669"/>
    <property type="project" value="TreeGrafter"/>
</dbReference>
<dbReference type="EC" id="6.4.1.1" evidence="2 8"/>
<dbReference type="InterPro" id="IPR013785">
    <property type="entry name" value="Aldolase_TIM"/>
</dbReference>
<dbReference type="Gene3D" id="2.40.50.100">
    <property type="match status" value="1"/>
</dbReference>
<dbReference type="SUPFAM" id="SSF51569">
    <property type="entry name" value="Aldolase"/>
    <property type="match status" value="1"/>
</dbReference>
<reference evidence="18" key="1">
    <citation type="submission" date="2014-12" db="EMBL/GenBank/DDBJ databases">
        <title>Insight into the proteome of Arion vulgaris.</title>
        <authorList>
            <person name="Aradska J."/>
            <person name="Bulat T."/>
            <person name="Smidak R."/>
            <person name="Sarate P."/>
            <person name="Gangsoo J."/>
            <person name="Sialana F."/>
            <person name="Bilban M."/>
            <person name="Lubec G."/>
        </authorList>
    </citation>
    <scope>NUCLEOTIDE SEQUENCE</scope>
    <source>
        <tissue evidence="18">Skin</tissue>
    </source>
</reference>
<feature type="domain" description="ATP-grasp" evidence="14">
    <location>
        <begin position="175"/>
        <end position="372"/>
    </location>
</feature>
<protein>
    <recommendedName>
        <fullName evidence="2 8">Pyruvate carboxylase</fullName>
        <ecNumber evidence="2 8">6.4.1.1</ecNumber>
    </recommendedName>
</protein>
<evidence type="ECO:0000256" key="6">
    <source>
        <dbReference type="ARBA" id="ARBA00022840"/>
    </source>
</evidence>
<keyword evidence="7 8" id="KW-0092">Biotin</keyword>
<feature type="binding site" evidence="11">
    <location>
        <position position="791"/>
    </location>
    <ligand>
        <name>Mn(2+)</name>
        <dbReference type="ChEBI" id="CHEBI:29035"/>
    </ligand>
</feature>
<evidence type="ECO:0000256" key="5">
    <source>
        <dbReference type="ARBA" id="ARBA00022741"/>
    </source>
</evidence>
<dbReference type="NCBIfam" id="NF006761">
    <property type="entry name" value="PRK09282.1"/>
    <property type="match status" value="1"/>
</dbReference>
<evidence type="ECO:0000256" key="8">
    <source>
        <dbReference type="PIRNR" id="PIRNR001594"/>
    </source>
</evidence>
<dbReference type="SUPFAM" id="SSF51230">
    <property type="entry name" value="Single hybrid motif"/>
    <property type="match status" value="1"/>
</dbReference>
<dbReference type="PROSITE" id="PS50979">
    <property type="entry name" value="BC"/>
    <property type="match status" value="1"/>
</dbReference>
<feature type="modified residue" description="N6-carboxylysine" evidence="12">
    <location>
        <position position="761"/>
    </location>
</feature>
<dbReference type="EMBL" id="HACG01034211">
    <property type="protein sequence ID" value="CEK81076.1"/>
    <property type="molecule type" value="Transcribed_RNA"/>
</dbReference>
<sequence length="1201" mass="131307">MLRLQACASNLHNVGSATMARATTATSLHGGSLCRTLPDVRLSSTQAKNKPKIVPIKKLMVANRGEIAIRIFRACTEMNIETVAIYSEQDVNQMHRQKADESYLIGRGLPPVAAYLNIPEIISIAQDNGVDAIHPGYGFLSERSDFTQACLDAGIKFIGPSPEVVRRMGDKVEARQAAIDAGVVVVPGTPGPVPSAEAAVEFCKKHGLPVIFKAAFGGGGRGMRVVKDLKDVVENYNRAYSEALSAFGNGALFLEKFIERPRHIEVQILGDRAGNVIHLYERDCSVQRRHQKVVEIAPAPFLETKVRDKMHADAVKLAKHVGYENAGTTEFLLDKNGKYYFIEVNARLQVEHTVTEQVTGVDLVQSQIKVTEGYTLPELNLSQENIKLNGCSIQCRMTTEDPSRNFQPDTGRIEVFRSGEGMGIRLDSASAYAGAVISPYYDSLLVKVIAHARDHPSACAKMLRALREFRIRGVKTNIPFLLNVLQNETFLTGSVDTDFIDEHPQLFDFTPSQNRAQKLLHYLGEVMVNGPSTPLGTRLKPSEVIPTVPLVAEGTKPPPGLKDILVKEGPKGFVKKVREHKGLMLTDTTFRDAHQSLLATRVRTYDLLRISPFLAHNFSSLYSTENWGGATFDVALRFLHECPWERLQDLREQIPNIPFQMLLRGANAVGYTNYPDNVVHRFCELAVKNGMDIFRIFDSLNYVPNIIVGMEAVGNAGGVVEAAISYTGDVSDPSKKKYNLAYYVKLANDLIKAGTHVLCIKDMAGLLKPDAATLLIKTLKDKFPDTPIHVHTHDTSGAGVAAMLAAAHAGADVVDVAVDSMSGLTSQPSMGAVVASLERTAFDTGLNLDRVSEYSSYWEQTRNLYGPFECTTTMKSGNADIYKNEIPGGQYTNLQFQAFSLGLADKFEEIKKVYSVANKLLGDIPKVTPSSKVVGDMAQFMVQNKLTAKLVEEKAGELSFPSSVVEYFQGYLGEPPGGYPEPLRTKILKGGKKMEGRPGATLPSLDFDALKGNLGDKHGDFVSDEDVMSAALYPKVTDEYLDFKNKFGPVDKLDTKTFLIGPKMASALEVTLEKGKSLSIVTLAVGDLSNSGTREVFFEMNGQLRAVRIKDTEAQKVLHVHPKALSGVRGSVGAPMPGTVIDIKVKEGDEVTKGHPLLVLSAMKMEMVVSAPIAGKIKLIAVSKDMKLEGDDLLVEIEAKH</sequence>
<dbReference type="InterPro" id="IPR011053">
    <property type="entry name" value="Single_hybrid_motif"/>
</dbReference>
<dbReference type="InterPro" id="IPR055268">
    <property type="entry name" value="PCB-like"/>
</dbReference>
<dbReference type="Pfam" id="PF00364">
    <property type="entry name" value="Biotin_lipoyl"/>
    <property type="match status" value="1"/>
</dbReference>
<evidence type="ECO:0000256" key="11">
    <source>
        <dbReference type="PIRSR" id="PIRSR001594-3"/>
    </source>
</evidence>
<dbReference type="InterPro" id="IPR005482">
    <property type="entry name" value="Biotin_COase_C"/>
</dbReference>
<dbReference type="CDD" id="cd07937">
    <property type="entry name" value="DRE_TIM_PC_TC_5S"/>
    <property type="match status" value="1"/>
</dbReference>
<dbReference type="InterPro" id="IPR011054">
    <property type="entry name" value="Rudment_hybrid_motif"/>
</dbReference>
<comment type="cofactor">
    <cofactor evidence="1 8">
        <name>biotin</name>
        <dbReference type="ChEBI" id="CHEBI:57586"/>
    </cofactor>
</comment>
<keyword evidence="6 8" id="KW-0067">ATP-binding</keyword>
<dbReference type="PROSITE" id="PS50991">
    <property type="entry name" value="PYR_CT"/>
    <property type="match status" value="1"/>
</dbReference>
<dbReference type="PROSITE" id="PS00867">
    <property type="entry name" value="CPSASE_2"/>
    <property type="match status" value="1"/>
</dbReference>
<evidence type="ECO:0000256" key="7">
    <source>
        <dbReference type="ARBA" id="ARBA00023267"/>
    </source>
</evidence>
<evidence type="ECO:0000256" key="3">
    <source>
        <dbReference type="ARBA" id="ARBA00022598"/>
    </source>
</evidence>
<dbReference type="InterPro" id="IPR011761">
    <property type="entry name" value="ATP-grasp"/>
</dbReference>
<keyword evidence="3 8" id="KW-0436">Ligase</keyword>
<accession>A0A0B7AJA0</accession>
<dbReference type="PROSITE" id="PS50975">
    <property type="entry name" value="ATP_GRASP"/>
    <property type="match status" value="1"/>
</dbReference>
<comment type="function">
    <text evidence="8">Catalyzes a 2-step reaction, involving the ATP-dependent carboxylation of the covalently attached biotin in the first step and the transfer of the carboxyl group to pyruvate in the second.</text>
</comment>
<feature type="binding site" evidence="11">
    <location>
        <position position="592"/>
    </location>
    <ligand>
        <name>Mn(2+)</name>
        <dbReference type="ChEBI" id="CHEBI:29035"/>
    </ligand>
</feature>
<feature type="binding site" evidence="10">
    <location>
        <position position="664"/>
    </location>
    <ligand>
        <name>substrate</name>
    </ligand>
</feature>
<gene>
    <name evidence="18" type="primary">ORF124197</name>
    <name evidence="17" type="synonym">ORF124184</name>
</gene>
<dbReference type="Gene3D" id="3.10.600.10">
    <property type="entry name" value="pyruvate carboxylase f1077a mutant domain"/>
    <property type="match status" value="1"/>
</dbReference>
<evidence type="ECO:0000313" key="17">
    <source>
        <dbReference type="EMBL" id="CEK81076.1"/>
    </source>
</evidence>
<feature type="modified residue" description="N6-biotinyllysine" evidence="12">
    <location>
        <position position="1164"/>
    </location>
</feature>
<dbReference type="NCBIfam" id="TIGR01235">
    <property type="entry name" value="pyruv_carbox"/>
    <property type="match status" value="1"/>
</dbReference>
<dbReference type="EMBL" id="HACG01034214">
    <property type="protein sequence ID" value="CEK81079.1"/>
    <property type="molecule type" value="Transcribed_RNA"/>
</dbReference>
<feature type="binding site" description="via carbamate group" evidence="11">
    <location>
        <position position="761"/>
    </location>
    <ligand>
        <name>Mn(2+)</name>
        <dbReference type="ChEBI" id="CHEBI:29035"/>
    </ligand>
</feature>
<dbReference type="InterPro" id="IPR016185">
    <property type="entry name" value="PreATP-grasp_dom_sf"/>
</dbReference>
<feature type="binding site" evidence="10">
    <location>
        <position position="928"/>
    </location>
    <ligand>
        <name>substrate</name>
    </ligand>
</feature>
<evidence type="ECO:0000256" key="10">
    <source>
        <dbReference type="PIRSR" id="PIRSR001594-2"/>
    </source>
</evidence>
<dbReference type="FunFam" id="3.40.50.20:FF:000010">
    <property type="entry name" value="Propionyl-CoA carboxylase subunit alpha"/>
    <property type="match status" value="1"/>
</dbReference>
<evidence type="ECO:0000256" key="12">
    <source>
        <dbReference type="PIRSR" id="PIRSR001594-4"/>
    </source>
</evidence>
<dbReference type="PANTHER" id="PTHR43778">
    <property type="entry name" value="PYRUVATE CARBOXYLASE"/>
    <property type="match status" value="1"/>
</dbReference>
<dbReference type="FunFam" id="3.30.470.20:FF:000012">
    <property type="entry name" value="Pyruvate carboxylase"/>
    <property type="match status" value="1"/>
</dbReference>
<dbReference type="InterPro" id="IPR000089">
    <property type="entry name" value="Biotin_lipoyl"/>
</dbReference>
<dbReference type="InterPro" id="IPR003379">
    <property type="entry name" value="Carboxylase_cons_dom"/>
</dbReference>
<feature type="binding site" evidence="10">
    <location>
        <position position="290"/>
    </location>
    <ligand>
        <name>ATP</name>
        <dbReference type="ChEBI" id="CHEBI:30616"/>
    </ligand>
</feature>
<dbReference type="GO" id="GO:0004736">
    <property type="term" value="F:pyruvate carboxylase activity"/>
    <property type="evidence" value="ECO:0007669"/>
    <property type="project" value="UniProtKB-EC"/>
</dbReference>
<feature type="domain" description="Pyruvate carboxyltransferase" evidence="16">
    <location>
        <begin position="583"/>
        <end position="852"/>
    </location>
</feature>
<proteinExistence type="predicted"/>
<dbReference type="InterPro" id="IPR005930">
    <property type="entry name" value="Pyruv_COase"/>
</dbReference>
<evidence type="ECO:0000259" key="14">
    <source>
        <dbReference type="PROSITE" id="PS50975"/>
    </source>
</evidence>
<dbReference type="PANTHER" id="PTHR43778:SF2">
    <property type="entry name" value="PYRUVATE CARBOXYLASE, MITOCHONDRIAL"/>
    <property type="match status" value="1"/>
</dbReference>
<evidence type="ECO:0000256" key="1">
    <source>
        <dbReference type="ARBA" id="ARBA00001953"/>
    </source>
</evidence>
<dbReference type="InterPro" id="IPR000891">
    <property type="entry name" value="PYR_CT"/>
</dbReference>
<feature type="binding site" evidence="11">
    <location>
        <position position="793"/>
    </location>
    <ligand>
        <name>Mn(2+)</name>
        <dbReference type="ChEBI" id="CHEBI:29035"/>
    </ligand>
</feature>
<dbReference type="Pfam" id="PF02786">
    <property type="entry name" value="CPSase_L_D2"/>
    <property type="match status" value="1"/>
</dbReference>
<dbReference type="Gene3D" id="3.30.470.20">
    <property type="entry name" value="ATP-grasp fold, B domain"/>
    <property type="match status" value="1"/>
</dbReference>
<feature type="binding site" evidence="10">
    <location>
        <position position="255"/>
    </location>
    <ligand>
        <name>ATP</name>
        <dbReference type="ChEBI" id="CHEBI:30616"/>
    </ligand>
</feature>
<keyword evidence="5 8" id="KW-0547">Nucleotide-binding</keyword>
<dbReference type="NCBIfam" id="NF009554">
    <property type="entry name" value="PRK12999.1"/>
    <property type="match status" value="1"/>
</dbReference>
<dbReference type="SUPFAM" id="SSF51246">
    <property type="entry name" value="Rudiment single hybrid motif"/>
    <property type="match status" value="1"/>
</dbReference>
<dbReference type="InterPro" id="IPR011764">
    <property type="entry name" value="Biotin_carboxylation_dom"/>
</dbReference>
<dbReference type="SUPFAM" id="SSF89000">
    <property type="entry name" value="post-HMGL domain-like"/>
    <property type="match status" value="1"/>
</dbReference>
<feature type="binding site" evidence="10">
    <location>
        <position position="171"/>
    </location>
    <ligand>
        <name>ATP</name>
        <dbReference type="ChEBI" id="CHEBI:30616"/>
    </ligand>
</feature>
<evidence type="ECO:0000259" key="15">
    <source>
        <dbReference type="PROSITE" id="PS50979"/>
    </source>
</evidence>
<dbReference type="InterPro" id="IPR005479">
    <property type="entry name" value="CPAse_ATP-bd"/>
</dbReference>
<dbReference type="Pfam" id="PF00682">
    <property type="entry name" value="HMGL-like"/>
    <property type="match status" value="1"/>
</dbReference>
<comment type="catalytic activity">
    <reaction evidence="8">
        <text>hydrogencarbonate + pyruvate + ATP = oxaloacetate + ADP + phosphate + H(+)</text>
        <dbReference type="Rhea" id="RHEA:20844"/>
        <dbReference type="ChEBI" id="CHEBI:15361"/>
        <dbReference type="ChEBI" id="CHEBI:15378"/>
        <dbReference type="ChEBI" id="CHEBI:16452"/>
        <dbReference type="ChEBI" id="CHEBI:17544"/>
        <dbReference type="ChEBI" id="CHEBI:30616"/>
        <dbReference type="ChEBI" id="CHEBI:43474"/>
        <dbReference type="ChEBI" id="CHEBI:456216"/>
        <dbReference type="EC" id="6.4.1.1"/>
    </reaction>
</comment>
<dbReference type="GO" id="GO:0046872">
    <property type="term" value="F:metal ion binding"/>
    <property type="evidence" value="ECO:0007669"/>
    <property type="project" value="UniProtKB-KW"/>
</dbReference>
<dbReference type="CDD" id="cd06850">
    <property type="entry name" value="biotinyl_domain"/>
    <property type="match status" value="1"/>
</dbReference>
<evidence type="ECO:0000313" key="18">
    <source>
        <dbReference type="EMBL" id="CEK81079.1"/>
    </source>
</evidence>
<dbReference type="Pfam" id="PF00289">
    <property type="entry name" value="Biotin_carb_N"/>
    <property type="match status" value="1"/>
</dbReference>
<dbReference type="SMART" id="SM00878">
    <property type="entry name" value="Biotin_carb_C"/>
    <property type="match status" value="1"/>
</dbReference>
<evidence type="ECO:0000259" key="16">
    <source>
        <dbReference type="PROSITE" id="PS50991"/>
    </source>
</evidence>
<dbReference type="PIRSF" id="PIRSF001594">
    <property type="entry name" value="Pyruv_carbox"/>
    <property type="match status" value="1"/>
</dbReference>
<name>A0A0B7AJA0_9EUPU</name>
<dbReference type="GO" id="GO:0006094">
    <property type="term" value="P:gluconeogenesis"/>
    <property type="evidence" value="ECO:0007669"/>
    <property type="project" value="InterPro"/>
</dbReference>
<dbReference type="Gene3D" id="3.20.20.70">
    <property type="entry name" value="Aldolase class I"/>
    <property type="match status" value="1"/>
</dbReference>
<dbReference type="FunFam" id="2.40.50.100:FF:000003">
    <property type="entry name" value="Acetyl-CoA carboxylase biotin carboxyl carrier protein"/>
    <property type="match status" value="1"/>
</dbReference>
<dbReference type="PROSITE" id="PS50968">
    <property type="entry name" value="BIOTINYL_LIPOYL"/>
    <property type="match status" value="1"/>
</dbReference>
<keyword evidence="4 11" id="KW-0479">Metal-binding</keyword>
<feature type="domain" description="Lipoyl-binding" evidence="13">
    <location>
        <begin position="1123"/>
        <end position="1198"/>
    </location>
</feature>
<evidence type="ECO:0000256" key="2">
    <source>
        <dbReference type="ARBA" id="ARBA00013057"/>
    </source>
</evidence>
<dbReference type="SUPFAM" id="SSF56059">
    <property type="entry name" value="Glutathione synthetase ATP-binding domain-like"/>
    <property type="match status" value="1"/>
</dbReference>
<evidence type="ECO:0000256" key="4">
    <source>
        <dbReference type="ARBA" id="ARBA00022723"/>
    </source>
</evidence>
<dbReference type="SUPFAM" id="SSF52440">
    <property type="entry name" value="PreATP-grasp domain"/>
    <property type="match status" value="1"/>
</dbReference>
<dbReference type="Pfam" id="PF02436">
    <property type="entry name" value="PYC_OADA"/>
    <property type="match status" value="1"/>
</dbReference>
<evidence type="ECO:0000259" key="13">
    <source>
        <dbReference type="PROSITE" id="PS50968"/>
    </source>
</evidence>
<dbReference type="GO" id="GO:0009374">
    <property type="term" value="F:biotin binding"/>
    <property type="evidence" value="ECO:0007669"/>
    <property type="project" value="UniProtKB-ARBA"/>
</dbReference>
<dbReference type="FunFam" id="3.30.1490.20:FF:000018">
    <property type="entry name" value="Biotin carboxylase"/>
    <property type="match status" value="1"/>
</dbReference>